<dbReference type="InterPro" id="IPR003787">
    <property type="entry name" value="Sulphur_relay_DsrE/F-like"/>
</dbReference>
<dbReference type="AlphaFoldDB" id="M0MKI1"/>
<proteinExistence type="predicted"/>
<keyword evidence="2" id="KW-1185">Reference proteome</keyword>
<dbReference type="EMBL" id="AOMD01000021">
    <property type="protein sequence ID" value="EMA44945.1"/>
    <property type="molecule type" value="Genomic_DNA"/>
</dbReference>
<comment type="caution">
    <text evidence="1">The sequence shown here is derived from an EMBL/GenBank/DDBJ whole genome shotgun (WGS) entry which is preliminary data.</text>
</comment>
<dbReference type="Gene3D" id="3.40.1260.10">
    <property type="entry name" value="DsrEFH-like"/>
    <property type="match status" value="1"/>
</dbReference>
<organism evidence="1 2">
    <name type="scientific">Halococcus saccharolyticus DSM 5350</name>
    <dbReference type="NCBI Taxonomy" id="1227455"/>
    <lineage>
        <taxon>Archaea</taxon>
        <taxon>Methanobacteriati</taxon>
        <taxon>Methanobacteriota</taxon>
        <taxon>Stenosarchaea group</taxon>
        <taxon>Halobacteria</taxon>
        <taxon>Halobacteriales</taxon>
        <taxon>Halococcaceae</taxon>
        <taxon>Halococcus</taxon>
    </lineage>
</organism>
<name>M0MKI1_9EURY</name>
<dbReference type="PATRIC" id="fig|1227455.4.peg.2011"/>
<sequence length="116" mass="12488">MLDDNKTVFHLIEGDSDEQDLALTLAENLANDESIDMDEIAVLAQAEGIDPVTTDGEHSDRVESLVDDGISIKACSNTLDMFDIDNADLVAGVETVSSGVGELTRLQNDGYAYIRP</sequence>
<protein>
    <submittedName>
        <fullName evidence="1">Uncharacterized protein</fullName>
    </submittedName>
</protein>
<dbReference type="OrthoDB" id="57062at2157"/>
<dbReference type="STRING" id="1227455.C449_09819"/>
<dbReference type="RefSeq" id="WP_006077815.1">
    <property type="nucleotide sequence ID" value="NZ_AOMD01000021.1"/>
</dbReference>
<dbReference type="InParanoid" id="M0MKI1"/>
<dbReference type="Pfam" id="PF02635">
    <property type="entry name" value="DsrE"/>
    <property type="match status" value="1"/>
</dbReference>
<evidence type="ECO:0000313" key="2">
    <source>
        <dbReference type="Proteomes" id="UP000011669"/>
    </source>
</evidence>
<dbReference type="InterPro" id="IPR027396">
    <property type="entry name" value="DsrEFH-like"/>
</dbReference>
<dbReference type="PANTHER" id="PTHR37691:SF1">
    <property type="entry name" value="BLR3518 PROTEIN"/>
    <property type="match status" value="1"/>
</dbReference>
<evidence type="ECO:0000313" key="1">
    <source>
        <dbReference type="EMBL" id="EMA44945.1"/>
    </source>
</evidence>
<dbReference type="SUPFAM" id="SSF75169">
    <property type="entry name" value="DsrEFH-like"/>
    <property type="match status" value="1"/>
</dbReference>
<dbReference type="Proteomes" id="UP000011669">
    <property type="component" value="Unassembled WGS sequence"/>
</dbReference>
<accession>M0MKI1</accession>
<reference evidence="1 2" key="1">
    <citation type="journal article" date="2014" name="PLoS Genet.">
        <title>Phylogenetically driven sequencing of extremely halophilic archaea reveals strategies for static and dynamic osmo-response.</title>
        <authorList>
            <person name="Becker E.A."/>
            <person name="Seitzer P.M."/>
            <person name="Tritt A."/>
            <person name="Larsen D."/>
            <person name="Krusor M."/>
            <person name="Yao A.I."/>
            <person name="Wu D."/>
            <person name="Madern D."/>
            <person name="Eisen J.A."/>
            <person name="Darling A.E."/>
            <person name="Facciotti M.T."/>
        </authorList>
    </citation>
    <scope>NUCLEOTIDE SEQUENCE [LARGE SCALE GENOMIC DNA]</scope>
    <source>
        <strain evidence="1 2">DSM 5350</strain>
    </source>
</reference>
<gene>
    <name evidence="1" type="ORF">C449_09819</name>
</gene>
<dbReference type="PANTHER" id="PTHR37691">
    <property type="entry name" value="BLR3518 PROTEIN"/>
    <property type="match status" value="1"/>
</dbReference>